<keyword evidence="1" id="KW-0472">Membrane</keyword>
<accession>A0A8J4YR39</accession>
<organism evidence="2 3">
    <name type="scientific">Chionoecetes opilio</name>
    <name type="common">Atlantic snow crab</name>
    <name type="synonym">Cancer opilio</name>
    <dbReference type="NCBI Taxonomy" id="41210"/>
    <lineage>
        <taxon>Eukaryota</taxon>
        <taxon>Metazoa</taxon>
        <taxon>Ecdysozoa</taxon>
        <taxon>Arthropoda</taxon>
        <taxon>Crustacea</taxon>
        <taxon>Multicrustacea</taxon>
        <taxon>Malacostraca</taxon>
        <taxon>Eumalacostraca</taxon>
        <taxon>Eucarida</taxon>
        <taxon>Decapoda</taxon>
        <taxon>Pleocyemata</taxon>
        <taxon>Brachyura</taxon>
        <taxon>Eubrachyura</taxon>
        <taxon>Majoidea</taxon>
        <taxon>Majidae</taxon>
        <taxon>Chionoecetes</taxon>
    </lineage>
</organism>
<proteinExistence type="predicted"/>
<feature type="transmembrane region" description="Helical" evidence="1">
    <location>
        <begin position="26"/>
        <end position="52"/>
    </location>
</feature>
<dbReference type="Proteomes" id="UP000770661">
    <property type="component" value="Unassembled WGS sequence"/>
</dbReference>
<keyword evidence="1" id="KW-0812">Transmembrane</keyword>
<gene>
    <name evidence="2" type="ORF">GWK47_034629</name>
</gene>
<reference evidence="2" key="1">
    <citation type="submission" date="2020-07" db="EMBL/GenBank/DDBJ databases">
        <title>The High-quality genome of the commercially important snow crab, Chionoecetes opilio.</title>
        <authorList>
            <person name="Jeong J.-H."/>
            <person name="Ryu S."/>
        </authorList>
    </citation>
    <scope>NUCLEOTIDE SEQUENCE</scope>
    <source>
        <strain evidence="2">MADBK_172401_WGS</strain>
        <tissue evidence="2">Digestive gland</tissue>
    </source>
</reference>
<protein>
    <submittedName>
        <fullName evidence="2">Uncharacterized protein</fullName>
    </submittedName>
</protein>
<evidence type="ECO:0000256" key="1">
    <source>
        <dbReference type="SAM" id="Phobius"/>
    </source>
</evidence>
<keyword evidence="1" id="KW-1133">Transmembrane helix</keyword>
<dbReference type="AlphaFoldDB" id="A0A8J4YR39"/>
<dbReference type="EMBL" id="JACEEZ010003401">
    <property type="protein sequence ID" value="KAG0727446.1"/>
    <property type="molecule type" value="Genomic_DNA"/>
</dbReference>
<evidence type="ECO:0000313" key="3">
    <source>
        <dbReference type="Proteomes" id="UP000770661"/>
    </source>
</evidence>
<name>A0A8J4YR39_CHIOP</name>
<sequence>MTCMGWAVTVCLSGHRLPPPSPLSFISLRCIHVVVVFVMVAGITLVLIDLVLKADNLRQLPALHKDTLPDRWRALDCRSYRNTKAAQICSTLLRNTKPFPYLLPTPLPVDL</sequence>
<keyword evidence="3" id="KW-1185">Reference proteome</keyword>
<comment type="caution">
    <text evidence="2">The sequence shown here is derived from an EMBL/GenBank/DDBJ whole genome shotgun (WGS) entry which is preliminary data.</text>
</comment>
<evidence type="ECO:0000313" key="2">
    <source>
        <dbReference type="EMBL" id="KAG0727446.1"/>
    </source>
</evidence>